<proteinExistence type="predicted"/>
<gene>
    <name evidence="2" type="ORF">MicloDRAFT_00003530</name>
</gene>
<accession>I4Z3N4</accession>
<feature type="coiled-coil region" evidence="1">
    <location>
        <begin position="17"/>
        <end position="44"/>
    </location>
</feature>
<evidence type="ECO:0000313" key="3">
    <source>
        <dbReference type="Proteomes" id="UP000003947"/>
    </source>
</evidence>
<organism evidence="2 3">
    <name type="scientific">Microvirga lotononidis</name>
    <dbReference type="NCBI Taxonomy" id="864069"/>
    <lineage>
        <taxon>Bacteria</taxon>
        <taxon>Pseudomonadati</taxon>
        <taxon>Pseudomonadota</taxon>
        <taxon>Alphaproteobacteria</taxon>
        <taxon>Hyphomicrobiales</taxon>
        <taxon>Methylobacteriaceae</taxon>
        <taxon>Microvirga</taxon>
    </lineage>
</organism>
<dbReference type="EMBL" id="JH660635">
    <property type="protein sequence ID" value="EIM30826.1"/>
    <property type="molecule type" value="Genomic_DNA"/>
</dbReference>
<keyword evidence="3" id="KW-1185">Reference proteome</keyword>
<keyword evidence="1" id="KW-0175">Coiled coil</keyword>
<dbReference type="Proteomes" id="UP000003947">
    <property type="component" value="Unassembled WGS sequence"/>
</dbReference>
<dbReference type="PATRIC" id="fig|864069.3.peg.376"/>
<name>I4Z3N4_9HYPH</name>
<reference evidence="2 3" key="1">
    <citation type="submission" date="2012-02" db="EMBL/GenBank/DDBJ databases">
        <title>Improved High-Quality Draft sequence of Microvirga sp. WSM3557.</title>
        <authorList>
            <consortium name="US DOE Joint Genome Institute"/>
            <person name="Lucas S."/>
            <person name="Han J."/>
            <person name="Lapidus A."/>
            <person name="Cheng J.-F."/>
            <person name="Goodwin L."/>
            <person name="Pitluck S."/>
            <person name="Peters L."/>
            <person name="Zhang X."/>
            <person name="Detter J.C."/>
            <person name="Han C."/>
            <person name="Tapia R."/>
            <person name="Land M."/>
            <person name="Hauser L."/>
            <person name="Kyrpides N."/>
            <person name="Ivanova N."/>
            <person name="Pagani I."/>
            <person name="Brau L."/>
            <person name="Yates R."/>
            <person name="O'Hara G."/>
            <person name="Rui T."/>
            <person name="Howieson J."/>
            <person name="Reeve W."/>
            <person name="Woyke T."/>
        </authorList>
    </citation>
    <scope>NUCLEOTIDE SEQUENCE [LARGE SCALE GENOMIC DNA]</scope>
    <source>
        <strain evidence="2 3">WSM3557</strain>
    </source>
</reference>
<dbReference type="HOGENOM" id="CLU_2753364_0_0_5"/>
<evidence type="ECO:0000313" key="2">
    <source>
        <dbReference type="EMBL" id="EIM30826.1"/>
    </source>
</evidence>
<evidence type="ECO:0000256" key="1">
    <source>
        <dbReference type="SAM" id="Coils"/>
    </source>
</evidence>
<protein>
    <submittedName>
        <fullName evidence="2">Uncharacterized protein</fullName>
    </submittedName>
</protein>
<dbReference type="AlphaFoldDB" id="I4Z3N4"/>
<sequence>MSETAKASYYRELKRELDLRETEAQLLVAAAEKLERESQTATAEAIRDMWRHNEVARLRLQTQLGALFSC</sequence>